<dbReference type="EMBL" id="JQBS01000001">
    <property type="protein sequence ID" value="KRN57733.1"/>
    <property type="molecule type" value="Genomic_DNA"/>
</dbReference>
<proteinExistence type="predicted"/>
<dbReference type="RefSeq" id="WP_034568579.1">
    <property type="nucleotide sequence ID" value="NZ_JQBS01000001.1"/>
</dbReference>
<dbReference type="AlphaFoldDB" id="A0A0R2I5I9"/>
<reference evidence="3 4" key="1">
    <citation type="journal article" date="2015" name="Genome Announc.">
        <title>Expanding the biotechnology potential of lactobacilli through comparative genomics of 213 strains and associated genera.</title>
        <authorList>
            <person name="Sun Z."/>
            <person name="Harris H.M."/>
            <person name="McCann A."/>
            <person name="Guo C."/>
            <person name="Argimon S."/>
            <person name="Zhang W."/>
            <person name="Yang X."/>
            <person name="Jeffery I.B."/>
            <person name="Cooney J.C."/>
            <person name="Kagawa T.F."/>
            <person name="Liu W."/>
            <person name="Song Y."/>
            <person name="Salvetti E."/>
            <person name="Wrobel A."/>
            <person name="Rasinkangas P."/>
            <person name="Parkhill J."/>
            <person name="Rea M.C."/>
            <person name="O'Sullivan O."/>
            <person name="Ritari J."/>
            <person name="Douillard F.P."/>
            <person name="Paul Ross R."/>
            <person name="Yang R."/>
            <person name="Briner A.E."/>
            <person name="Felis G.E."/>
            <person name="de Vos W.M."/>
            <person name="Barrangou R."/>
            <person name="Klaenhammer T.R."/>
            <person name="Caufield P.W."/>
            <person name="Cui Y."/>
            <person name="Zhang H."/>
            <person name="O'Toole P.W."/>
        </authorList>
    </citation>
    <scope>NUCLEOTIDE SEQUENCE [LARGE SCALE GENOMIC DNA]</scope>
    <source>
        <strain evidence="3 4">DSM 20623</strain>
    </source>
</reference>
<evidence type="ECO:0000313" key="3">
    <source>
        <dbReference type="EMBL" id="KRN57733.1"/>
    </source>
</evidence>
<dbReference type="InterPro" id="IPR009370">
    <property type="entry name" value="YutD-like"/>
</dbReference>
<keyword evidence="1" id="KW-1015">Disulfide bond</keyword>
<protein>
    <recommendedName>
        <fullName evidence="5">Transcriptional regulator</fullName>
    </recommendedName>
</protein>
<feature type="region of interest" description="Disordered" evidence="2">
    <location>
        <begin position="136"/>
        <end position="235"/>
    </location>
</feature>
<dbReference type="Pfam" id="PF06265">
    <property type="entry name" value="YutD-like"/>
    <property type="match status" value="1"/>
</dbReference>
<dbReference type="PIRSF" id="PIRSF012565">
    <property type="entry name" value="DUF1027"/>
    <property type="match status" value="1"/>
</dbReference>
<feature type="compositionally biased region" description="Low complexity" evidence="2">
    <location>
        <begin position="186"/>
        <end position="200"/>
    </location>
</feature>
<evidence type="ECO:0000256" key="2">
    <source>
        <dbReference type="SAM" id="MobiDB-lite"/>
    </source>
</evidence>
<evidence type="ECO:0008006" key="5">
    <source>
        <dbReference type="Google" id="ProtNLM"/>
    </source>
</evidence>
<feature type="disulfide bond" evidence="1">
    <location>
        <begin position="118"/>
        <end position="122"/>
    </location>
</feature>
<name>A0A0R2I5I9_CARDV</name>
<dbReference type="PATRIC" id="fig|1449336.4.peg.1012"/>
<feature type="compositionally biased region" description="Basic and acidic residues" evidence="2">
    <location>
        <begin position="201"/>
        <end position="217"/>
    </location>
</feature>
<dbReference type="InterPro" id="IPR038141">
    <property type="entry name" value="YutD-like_sf"/>
</dbReference>
<comment type="caution">
    <text evidence="3">The sequence shown here is derived from an EMBL/GenBank/DDBJ whole genome shotgun (WGS) entry which is preliminary data.</text>
</comment>
<accession>A0A0R2I5I9</accession>
<sequence length="235" mass="27597">MTQENKTKEPKQEVMEAAVVEEVAVTEPVEENLLVKRIDETTIMIEEQTYEIVLNYREAFDAERLSERYSEILSKYDYIVADWGFEQLRLKGFYDDKNRKVSQDQRISTLQDYLYEYCNFGCAYFVLQRVGEVKKEKSFKPKRSRNRPTNSNPKAVTTKPEAKSQKNKTTKPNNTAQKASKKNFVTKDVTQPKQVQVVQKQKQEPKAKIKTVEEKNGQRHFNIRRNDVEQVKNKS</sequence>
<dbReference type="GeneID" id="89589498"/>
<evidence type="ECO:0000313" key="4">
    <source>
        <dbReference type="Proteomes" id="UP000051658"/>
    </source>
</evidence>
<evidence type="ECO:0000256" key="1">
    <source>
        <dbReference type="PIRSR" id="PIRSR012565-1"/>
    </source>
</evidence>
<dbReference type="eggNOG" id="COG4470">
    <property type="taxonomic scope" value="Bacteria"/>
</dbReference>
<dbReference type="Proteomes" id="UP000051658">
    <property type="component" value="Unassembled WGS sequence"/>
</dbReference>
<organism evidence="3 4">
    <name type="scientific">Carnobacterium divergens DSM 20623</name>
    <dbReference type="NCBI Taxonomy" id="1449336"/>
    <lineage>
        <taxon>Bacteria</taxon>
        <taxon>Bacillati</taxon>
        <taxon>Bacillota</taxon>
        <taxon>Bacilli</taxon>
        <taxon>Lactobacillales</taxon>
        <taxon>Carnobacteriaceae</taxon>
        <taxon>Carnobacterium</taxon>
    </lineage>
</organism>
<feature type="compositionally biased region" description="Basic and acidic residues" evidence="2">
    <location>
        <begin position="224"/>
        <end position="235"/>
    </location>
</feature>
<dbReference type="Gene3D" id="3.50.4.20">
    <property type="match status" value="1"/>
</dbReference>
<keyword evidence="4" id="KW-1185">Reference proteome</keyword>
<gene>
    <name evidence="3" type="ORF">IV74_GL000988</name>
</gene>